<sequence>MRRSWPTSAWASCACWVPPGARWGWPDSGWRWSSIWSATPVKARARCRRLPFPEMVASGCRNHLAGRGGLDCCVADGAQPSATRCVCRQRSGLVSATNRAMACAGWLRRRKSQVALGDVLNNFGQWPVLLTRMAGSALADPARTRRPGLGPAAVKLPAPSSCQPA</sequence>
<name>A0A7Z7J583_XANCH</name>
<evidence type="ECO:0000313" key="2">
    <source>
        <dbReference type="Proteomes" id="UP000234345"/>
    </source>
</evidence>
<protein>
    <submittedName>
        <fullName evidence="1">Uncharacterized protein</fullName>
    </submittedName>
</protein>
<dbReference type="AlphaFoldDB" id="A0A7Z7J583"/>
<reference evidence="1 2" key="1">
    <citation type="submission" date="2017-10" db="EMBL/GenBank/DDBJ databases">
        <authorList>
            <person name="Regsiter A."/>
            <person name="William W."/>
        </authorList>
    </citation>
    <scope>NUCLEOTIDE SEQUENCE [LARGE SCALE GENOMIC DNA]</scope>
    <source>
        <strain evidence="1 2">CFBP6991</strain>
    </source>
</reference>
<accession>A0A7Z7J583</accession>
<evidence type="ECO:0000313" key="1">
    <source>
        <dbReference type="EMBL" id="SOO26131.1"/>
    </source>
</evidence>
<comment type="caution">
    <text evidence="1">The sequence shown here is derived from an EMBL/GenBank/DDBJ whole genome shotgun (WGS) entry which is preliminary data.</text>
</comment>
<gene>
    <name evidence="1" type="ORF">XFF6991_520105</name>
</gene>
<dbReference type="PROSITE" id="PS51257">
    <property type="entry name" value="PROKAR_LIPOPROTEIN"/>
    <property type="match status" value="1"/>
</dbReference>
<proteinExistence type="predicted"/>
<dbReference type="Proteomes" id="UP000234345">
    <property type="component" value="Unassembled WGS sequence"/>
</dbReference>
<dbReference type="EMBL" id="OCZC01000080">
    <property type="protein sequence ID" value="SOO26131.1"/>
    <property type="molecule type" value="Genomic_DNA"/>
</dbReference>
<organism evidence="1 2">
    <name type="scientific">Xanthomonas campestris pv. phaseoli</name>
    <dbReference type="NCBI Taxonomy" id="317013"/>
    <lineage>
        <taxon>Bacteria</taxon>
        <taxon>Pseudomonadati</taxon>
        <taxon>Pseudomonadota</taxon>
        <taxon>Gammaproteobacteria</taxon>
        <taxon>Lysobacterales</taxon>
        <taxon>Lysobacteraceae</taxon>
        <taxon>Xanthomonas</taxon>
    </lineage>
</organism>